<dbReference type="GO" id="GO:0032264">
    <property type="term" value="P:IMP salvage"/>
    <property type="evidence" value="ECO:0007669"/>
    <property type="project" value="UniProtKB-UniPathway"/>
</dbReference>
<keyword evidence="18" id="KW-1185">Reference proteome</keyword>
<dbReference type="OrthoDB" id="9802824at2"/>
<accession>A0A0B5FSG4</accession>
<comment type="catalytic activity">
    <reaction evidence="13">
        <text>GMP + diphosphate = guanine + 5-phospho-alpha-D-ribose 1-diphosphate</text>
        <dbReference type="Rhea" id="RHEA:25424"/>
        <dbReference type="ChEBI" id="CHEBI:16235"/>
        <dbReference type="ChEBI" id="CHEBI:33019"/>
        <dbReference type="ChEBI" id="CHEBI:58017"/>
        <dbReference type="ChEBI" id="CHEBI:58115"/>
        <dbReference type="EC" id="2.4.2.8"/>
    </reaction>
    <physiologicalReaction direction="right-to-left" evidence="13">
        <dbReference type="Rhea" id="RHEA:25426"/>
    </physiologicalReaction>
</comment>
<name>A0A0B5FSG4_9BACT</name>
<gene>
    <name evidence="17" type="ORF">GSUB_11660</name>
</gene>
<dbReference type="GO" id="GO:0000287">
    <property type="term" value="F:magnesium ion binding"/>
    <property type="evidence" value="ECO:0007669"/>
    <property type="project" value="TreeGrafter"/>
</dbReference>
<evidence type="ECO:0000256" key="3">
    <source>
        <dbReference type="ARBA" id="ARBA00004669"/>
    </source>
</evidence>
<feature type="domain" description="Phosphoribosyltransferase" evidence="16">
    <location>
        <begin position="12"/>
        <end position="158"/>
    </location>
</feature>
<dbReference type="GO" id="GO:0006166">
    <property type="term" value="P:purine ribonucleoside salvage"/>
    <property type="evidence" value="ECO:0007669"/>
    <property type="project" value="UniProtKB-KW"/>
</dbReference>
<evidence type="ECO:0000256" key="15">
    <source>
        <dbReference type="RuleBase" id="RU364099"/>
    </source>
</evidence>
<dbReference type="SUPFAM" id="SSF53271">
    <property type="entry name" value="PRTase-like"/>
    <property type="match status" value="1"/>
</dbReference>
<keyword evidence="12 15" id="KW-0460">Magnesium</keyword>
<evidence type="ECO:0000256" key="1">
    <source>
        <dbReference type="ARBA" id="ARBA00001946"/>
    </source>
</evidence>
<keyword evidence="11 15" id="KW-0547">Nucleotide-binding</keyword>
<dbReference type="AlphaFoldDB" id="A0A0B5FSG4"/>
<comment type="subcellular location">
    <subcellularLocation>
        <location evidence="2 15">Cytoplasm</location>
    </subcellularLocation>
</comment>
<dbReference type="EC" id="2.4.2.8" evidence="5 15"/>
<evidence type="ECO:0000256" key="4">
    <source>
        <dbReference type="ARBA" id="ARBA00008391"/>
    </source>
</evidence>
<sequence>MSDARLELLYSRDRIAQEVNRLAQQIGRDYSERQVLLVVVLKGSLIFGADLLRALPIKASVDFVRLASYGSETHSSGIVEFRYHLETPIRDRDVIIVEDIVDSGYTLTSLYNKLLNQNPHTLRICTLIDKRARREVEIEADYVGITMEDGFIVGYGMDHDERYRQLPDIYLVKS</sequence>
<dbReference type="Gene3D" id="3.40.50.2020">
    <property type="match status" value="1"/>
</dbReference>
<keyword evidence="6 15" id="KW-0963">Cytoplasm</keyword>
<keyword evidence="9 15" id="KW-0479">Metal-binding</keyword>
<evidence type="ECO:0000256" key="11">
    <source>
        <dbReference type="ARBA" id="ARBA00022741"/>
    </source>
</evidence>
<evidence type="ECO:0000313" key="18">
    <source>
        <dbReference type="Proteomes" id="UP000035036"/>
    </source>
</evidence>
<dbReference type="UniPathway" id="UPA00591">
    <property type="reaction ID" value="UER00648"/>
</dbReference>
<evidence type="ECO:0000256" key="6">
    <source>
        <dbReference type="ARBA" id="ARBA00022490"/>
    </source>
</evidence>
<evidence type="ECO:0000256" key="13">
    <source>
        <dbReference type="ARBA" id="ARBA00048811"/>
    </source>
</evidence>
<comment type="catalytic activity">
    <reaction evidence="14">
        <text>IMP + diphosphate = hypoxanthine + 5-phospho-alpha-D-ribose 1-diphosphate</text>
        <dbReference type="Rhea" id="RHEA:17973"/>
        <dbReference type="ChEBI" id="CHEBI:17368"/>
        <dbReference type="ChEBI" id="CHEBI:33019"/>
        <dbReference type="ChEBI" id="CHEBI:58017"/>
        <dbReference type="ChEBI" id="CHEBI:58053"/>
        <dbReference type="EC" id="2.4.2.8"/>
    </reaction>
    <physiologicalReaction direction="right-to-left" evidence="14">
        <dbReference type="Rhea" id="RHEA:17975"/>
    </physiologicalReaction>
</comment>
<dbReference type="PANTHER" id="PTHR43340">
    <property type="entry name" value="HYPOXANTHINE-GUANINE PHOSPHORIBOSYLTRANSFERASE"/>
    <property type="match status" value="1"/>
</dbReference>
<dbReference type="CDD" id="cd06223">
    <property type="entry name" value="PRTases_typeI"/>
    <property type="match status" value="1"/>
</dbReference>
<proteinExistence type="inferred from homology"/>
<dbReference type="GO" id="GO:0005829">
    <property type="term" value="C:cytosol"/>
    <property type="evidence" value="ECO:0007669"/>
    <property type="project" value="TreeGrafter"/>
</dbReference>
<evidence type="ECO:0000256" key="10">
    <source>
        <dbReference type="ARBA" id="ARBA00022726"/>
    </source>
</evidence>
<evidence type="ECO:0000256" key="8">
    <source>
        <dbReference type="ARBA" id="ARBA00022679"/>
    </source>
</evidence>
<dbReference type="FunFam" id="3.40.50.2020:FF:000006">
    <property type="entry name" value="Hypoxanthine phosphoribosyltransferase"/>
    <property type="match status" value="1"/>
</dbReference>
<dbReference type="Proteomes" id="UP000035036">
    <property type="component" value="Chromosome"/>
</dbReference>
<dbReference type="KEGG" id="gsb:GSUB_11660"/>
<evidence type="ECO:0000256" key="7">
    <source>
        <dbReference type="ARBA" id="ARBA00022676"/>
    </source>
</evidence>
<dbReference type="InterPro" id="IPR000836">
    <property type="entry name" value="PRTase_dom"/>
</dbReference>
<dbReference type="GO" id="GO:0032263">
    <property type="term" value="P:GMP salvage"/>
    <property type="evidence" value="ECO:0007669"/>
    <property type="project" value="TreeGrafter"/>
</dbReference>
<evidence type="ECO:0000259" key="16">
    <source>
        <dbReference type="Pfam" id="PF00156"/>
    </source>
</evidence>
<dbReference type="GO" id="GO:0000166">
    <property type="term" value="F:nucleotide binding"/>
    <property type="evidence" value="ECO:0007669"/>
    <property type="project" value="UniProtKB-KW"/>
</dbReference>
<evidence type="ECO:0000256" key="12">
    <source>
        <dbReference type="ARBA" id="ARBA00022842"/>
    </source>
</evidence>
<protein>
    <recommendedName>
        <fullName evidence="5 15">Hypoxanthine phosphoribosyltransferase</fullName>
        <ecNumber evidence="5 15">2.4.2.8</ecNumber>
    </recommendedName>
</protein>
<evidence type="ECO:0000256" key="2">
    <source>
        <dbReference type="ARBA" id="ARBA00004496"/>
    </source>
</evidence>
<reference evidence="17 18" key="1">
    <citation type="journal article" date="2015" name="Genome Announc.">
        <title>Genomes of Geoalkalibacter ferrihydriticus Z-0531T and Geoalkalibacter subterraneus Red1T, Two Haloalkaliphilic Metal-Reducing Deltaproteobacteria.</title>
        <authorList>
            <person name="Badalamenti J.P."/>
            <person name="Krajmalnik-Brown R."/>
            <person name="Torres C.I."/>
            <person name="Bond D.R."/>
        </authorList>
    </citation>
    <scope>NUCLEOTIDE SEQUENCE [LARGE SCALE GENOMIC DNA]</scope>
    <source>
        <strain evidence="17 18">Red1</strain>
    </source>
</reference>
<keyword evidence="7 15" id="KW-0328">Glycosyltransferase</keyword>
<comment type="pathway">
    <text evidence="3 15">Purine metabolism; IMP biosynthesis via salvage pathway; IMP from hypoxanthine: step 1/1.</text>
</comment>
<dbReference type="PANTHER" id="PTHR43340:SF1">
    <property type="entry name" value="HYPOXANTHINE PHOSPHORIBOSYLTRANSFERASE"/>
    <property type="match status" value="1"/>
</dbReference>
<evidence type="ECO:0000313" key="17">
    <source>
        <dbReference type="EMBL" id="AJF07085.1"/>
    </source>
</evidence>
<dbReference type="RefSeq" id="WP_040200926.1">
    <property type="nucleotide sequence ID" value="NZ_CP010311.1"/>
</dbReference>
<dbReference type="STRING" id="483547.GSUB_11660"/>
<dbReference type="GO" id="GO:0004422">
    <property type="term" value="F:hypoxanthine phosphoribosyltransferase activity"/>
    <property type="evidence" value="ECO:0007669"/>
    <property type="project" value="InterPro"/>
</dbReference>
<dbReference type="Pfam" id="PF00156">
    <property type="entry name" value="Pribosyltran"/>
    <property type="match status" value="1"/>
</dbReference>
<organism evidence="17 18">
    <name type="scientific">Geoalkalibacter subterraneus</name>
    <dbReference type="NCBI Taxonomy" id="483547"/>
    <lineage>
        <taxon>Bacteria</taxon>
        <taxon>Pseudomonadati</taxon>
        <taxon>Thermodesulfobacteriota</taxon>
        <taxon>Desulfuromonadia</taxon>
        <taxon>Desulfuromonadales</taxon>
        <taxon>Geoalkalibacteraceae</taxon>
        <taxon>Geoalkalibacter</taxon>
    </lineage>
</organism>
<evidence type="ECO:0000256" key="9">
    <source>
        <dbReference type="ARBA" id="ARBA00022723"/>
    </source>
</evidence>
<dbReference type="NCBIfam" id="TIGR01203">
    <property type="entry name" value="HGPRTase"/>
    <property type="match status" value="1"/>
</dbReference>
<keyword evidence="10 15" id="KW-0660">Purine salvage</keyword>
<evidence type="ECO:0000256" key="14">
    <source>
        <dbReference type="ARBA" id="ARBA00049402"/>
    </source>
</evidence>
<comment type="similarity">
    <text evidence="4 15">Belongs to the purine/pyrimidine phosphoribosyltransferase family.</text>
</comment>
<dbReference type="EMBL" id="CP010311">
    <property type="protein sequence ID" value="AJF07085.1"/>
    <property type="molecule type" value="Genomic_DNA"/>
</dbReference>
<keyword evidence="8 15" id="KW-0808">Transferase</keyword>
<comment type="cofactor">
    <cofactor evidence="1 15">
        <name>Mg(2+)</name>
        <dbReference type="ChEBI" id="CHEBI:18420"/>
    </cofactor>
</comment>
<dbReference type="InterPro" id="IPR005904">
    <property type="entry name" value="Hxn_phspho_trans"/>
</dbReference>
<evidence type="ECO:0000256" key="5">
    <source>
        <dbReference type="ARBA" id="ARBA00011895"/>
    </source>
</evidence>
<dbReference type="InterPro" id="IPR050408">
    <property type="entry name" value="HGPRT"/>
</dbReference>
<dbReference type="InterPro" id="IPR029057">
    <property type="entry name" value="PRTase-like"/>
</dbReference>
<dbReference type="GO" id="GO:0046100">
    <property type="term" value="P:hypoxanthine metabolic process"/>
    <property type="evidence" value="ECO:0007669"/>
    <property type="project" value="TreeGrafter"/>
</dbReference>
<dbReference type="HOGENOM" id="CLU_073615_0_0_7"/>
<dbReference type="GO" id="GO:0052657">
    <property type="term" value="F:guanine phosphoribosyltransferase activity"/>
    <property type="evidence" value="ECO:0007669"/>
    <property type="project" value="RHEA"/>
</dbReference>
<dbReference type="GO" id="GO:0006178">
    <property type="term" value="P:guanine salvage"/>
    <property type="evidence" value="ECO:0007669"/>
    <property type="project" value="TreeGrafter"/>
</dbReference>